<dbReference type="EMBL" id="JAMKPW020000002">
    <property type="protein sequence ID" value="KAK8219995.1"/>
    <property type="molecule type" value="Genomic_DNA"/>
</dbReference>
<accession>A0ACC3SPN5</accession>
<organism evidence="1 2">
    <name type="scientific">Zalaria obscura</name>
    <dbReference type="NCBI Taxonomy" id="2024903"/>
    <lineage>
        <taxon>Eukaryota</taxon>
        <taxon>Fungi</taxon>
        <taxon>Dikarya</taxon>
        <taxon>Ascomycota</taxon>
        <taxon>Pezizomycotina</taxon>
        <taxon>Dothideomycetes</taxon>
        <taxon>Dothideomycetidae</taxon>
        <taxon>Dothideales</taxon>
        <taxon>Zalariaceae</taxon>
        <taxon>Zalaria</taxon>
    </lineage>
</organism>
<evidence type="ECO:0000313" key="1">
    <source>
        <dbReference type="EMBL" id="KAK8219995.1"/>
    </source>
</evidence>
<evidence type="ECO:0000313" key="2">
    <source>
        <dbReference type="Proteomes" id="UP001320706"/>
    </source>
</evidence>
<proteinExistence type="predicted"/>
<name>A0ACC3SPN5_9PEZI</name>
<gene>
    <name evidence="1" type="ORF">M8818_000411</name>
</gene>
<sequence length="471" mass="49890">MGQKAYFGKVVGGDDTFADFPNHFRTLISNSLPKLNVLSITYPKYETRGDLKECVARFKEWLQNKVIDLEVAARTPSPTVDPSVRVILIGHSMGGIVAAETLLSIARDQPIPPNSSATPPPNIGNNTTTSTSNPASRNASTANLSVPHETTRSSSAPPDSNTADPETPKPTTASTPDSATTFLFPFIQAILAFDTPYLGIHPGVVAHGAESHYNTASAAWNAYNQASRFFGSAGSATNASQETAAAAVNASQALPDAQTGKWGNWGKYAMFAGGAAAVAAAGAGAWMGRQQLSAGWTWVGSHLEFVGCLARGAELASRVDNVVRLSERHGIGFADFYTCLGGEAKRETYYAGQVLGEERTFCVVPKDAKKVGTGKPSPSKKRKTEMVGKEGKVANKGTWVKCVNEKATAETGAHMAMFTPAQNPGYYAMSEKAKAQVVRWVDKAWYESPTPAEAEEMEADAGAGAEAEEEG</sequence>
<keyword evidence="2" id="KW-1185">Reference proteome</keyword>
<protein>
    <submittedName>
        <fullName evidence="1">Uncharacterized protein</fullName>
    </submittedName>
</protein>
<comment type="caution">
    <text evidence="1">The sequence shown here is derived from an EMBL/GenBank/DDBJ whole genome shotgun (WGS) entry which is preliminary data.</text>
</comment>
<reference evidence="1" key="1">
    <citation type="submission" date="2024-02" db="EMBL/GenBank/DDBJ databases">
        <title>Metagenome Assembled Genome of Zalaria obscura JY119.</title>
        <authorList>
            <person name="Vighnesh L."/>
            <person name="Jagadeeshwari U."/>
            <person name="Venkata Ramana C."/>
            <person name="Sasikala C."/>
        </authorList>
    </citation>
    <scope>NUCLEOTIDE SEQUENCE</scope>
    <source>
        <strain evidence="1">JY119</strain>
    </source>
</reference>
<dbReference type="Proteomes" id="UP001320706">
    <property type="component" value="Unassembled WGS sequence"/>
</dbReference>